<keyword evidence="3" id="KW-0677">Repeat</keyword>
<keyword evidence="2 4" id="KW-0853">WD repeat</keyword>
<name>A0A835RAU8_VANPL</name>
<protein>
    <submittedName>
        <fullName evidence="5">Uncharacterized protein</fullName>
    </submittedName>
</protein>
<keyword evidence="6" id="KW-1185">Reference proteome</keyword>
<gene>
    <name evidence="5" type="ORF">HPP92_007651</name>
</gene>
<comment type="caution">
    <text evidence="5">The sequence shown here is derived from an EMBL/GenBank/DDBJ whole genome shotgun (WGS) entry which is preliminary data.</text>
</comment>
<feature type="repeat" description="WD" evidence="4">
    <location>
        <begin position="293"/>
        <end position="334"/>
    </location>
</feature>
<dbReference type="SMART" id="SM00320">
    <property type="entry name" value="WD40"/>
    <property type="match status" value="6"/>
</dbReference>
<evidence type="ECO:0000256" key="3">
    <source>
        <dbReference type="ARBA" id="ARBA00022737"/>
    </source>
</evidence>
<dbReference type="Proteomes" id="UP000636800">
    <property type="component" value="Chromosome 3"/>
</dbReference>
<dbReference type="SUPFAM" id="SSF50978">
    <property type="entry name" value="WD40 repeat-like"/>
    <property type="match status" value="1"/>
</dbReference>
<dbReference type="AlphaFoldDB" id="A0A835RAU8"/>
<accession>A0A835RAU8</accession>
<comment type="similarity">
    <text evidence="1">Belongs to the WD repeat THOC6 family.</text>
</comment>
<dbReference type="InterPro" id="IPR042626">
    <property type="entry name" value="THOC6"/>
</dbReference>
<evidence type="ECO:0000256" key="4">
    <source>
        <dbReference type="PROSITE-ProRule" id="PRU00221"/>
    </source>
</evidence>
<dbReference type="PROSITE" id="PS50294">
    <property type="entry name" value="WD_REPEATS_REGION"/>
    <property type="match status" value="1"/>
</dbReference>
<dbReference type="InterPro" id="IPR019775">
    <property type="entry name" value="WD40_repeat_CS"/>
</dbReference>
<evidence type="ECO:0000313" key="6">
    <source>
        <dbReference type="Proteomes" id="UP000636800"/>
    </source>
</evidence>
<dbReference type="GO" id="GO:0000347">
    <property type="term" value="C:THO complex"/>
    <property type="evidence" value="ECO:0007669"/>
    <property type="project" value="TreeGrafter"/>
</dbReference>
<proteinExistence type="inferred from homology"/>
<dbReference type="PANTHER" id="PTHR44411:SF1">
    <property type="entry name" value="THO COMPLEX SUBUNIT 6 HOMOLOG"/>
    <property type="match status" value="1"/>
</dbReference>
<sequence>MIAGQQMVTTGRDARDWDEDGYRRSILLERELRYQIVFKTAFVPPKTMTQKPYLWPPATDPSPRILSPPVSLPARGGDLRKYLIRYLAWDKVFMYKCYGGFGIQDPGSGGNYFLWSCNDAFVSNLNVLLQLTAKNRDCIYFYGIAIVIYYLWRGQYDKPVLLKEADQLSTPEILLADPLCSIQAHKGPAYDLKFYGNDEEALLLSCGDDGCIRGWKWAEVNACAASRSNKGKKLNPIMELVNPQHEGPWGTLSPIPENNAIAVDKEDGSIFSAAGDSCAYWWDMETGKRKTIFRGHKDYLHSIVVRRSCNQIITGSEDGTARIWDCRSGRCAQVIYPQISRKLKESSWISSVAIDNSESWLVCGTSRGLSAWSLYSCECIFNIDNCAPTQDLLFHENQILAVGSEPVVRCFNINGRTLSQIQCAPCSAFSISVHPSGVLAVGGYGGFVDVISEFGSHLCTFCCKGSREIRVWETS</sequence>
<evidence type="ECO:0000313" key="5">
    <source>
        <dbReference type="EMBL" id="KAG0488840.1"/>
    </source>
</evidence>
<reference evidence="5 6" key="1">
    <citation type="journal article" date="2020" name="Nat. Food">
        <title>A phased Vanilla planifolia genome enables genetic improvement of flavour and production.</title>
        <authorList>
            <person name="Hasing T."/>
            <person name="Tang H."/>
            <person name="Brym M."/>
            <person name="Khazi F."/>
            <person name="Huang T."/>
            <person name="Chambers A.H."/>
        </authorList>
    </citation>
    <scope>NUCLEOTIDE SEQUENCE [LARGE SCALE GENOMIC DNA]</scope>
    <source>
        <tissue evidence="5">Leaf</tissue>
    </source>
</reference>
<evidence type="ECO:0000256" key="2">
    <source>
        <dbReference type="ARBA" id="ARBA00022574"/>
    </source>
</evidence>
<dbReference type="PANTHER" id="PTHR44411">
    <property type="entry name" value="THO COMPLEX SUBUNIT 6 HOMOLOG"/>
    <property type="match status" value="1"/>
</dbReference>
<dbReference type="PROSITE" id="PS00678">
    <property type="entry name" value="WD_REPEATS_1"/>
    <property type="match status" value="1"/>
</dbReference>
<organism evidence="5 6">
    <name type="scientific">Vanilla planifolia</name>
    <name type="common">Vanilla</name>
    <dbReference type="NCBI Taxonomy" id="51239"/>
    <lineage>
        <taxon>Eukaryota</taxon>
        <taxon>Viridiplantae</taxon>
        <taxon>Streptophyta</taxon>
        <taxon>Embryophyta</taxon>
        <taxon>Tracheophyta</taxon>
        <taxon>Spermatophyta</taxon>
        <taxon>Magnoliopsida</taxon>
        <taxon>Liliopsida</taxon>
        <taxon>Asparagales</taxon>
        <taxon>Orchidaceae</taxon>
        <taxon>Vanilloideae</taxon>
        <taxon>Vanilleae</taxon>
        <taxon>Vanilla</taxon>
    </lineage>
</organism>
<dbReference type="Pfam" id="PF00400">
    <property type="entry name" value="WD40"/>
    <property type="match status" value="2"/>
</dbReference>
<dbReference type="GO" id="GO:0000346">
    <property type="term" value="C:transcription export complex"/>
    <property type="evidence" value="ECO:0007669"/>
    <property type="project" value="TreeGrafter"/>
</dbReference>
<dbReference type="InterPro" id="IPR036322">
    <property type="entry name" value="WD40_repeat_dom_sf"/>
</dbReference>
<dbReference type="InterPro" id="IPR001680">
    <property type="entry name" value="WD40_rpt"/>
</dbReference>
<dbReference type="EMBL" id="JADCNL010000003">
    <property type="protein sequence ID" value="KAG0488840.1"/>
    <property type="molecule type" value="Genomic_DNA"/>
</dbReference>
<dbReference type="Gene3D" id="2.130.10.10">
    <property type="entry name" value="YVTN repeat-like/Quinoprotein amine dehydrogenase"/>
    <property type="match status" value="1"/>
</dbReference>
<dbReference type="InterPro" id="IPR015943">
    <property type="entry name" value="WD40/YVTN_repeat-like_dom_sf"/>
</dbReference>
<dbReference type="GO" id="GO:0006406">
    <property type="term" value="P:mRNA export from nucleus"/>
    <property type="evidence" value="ECO:0007669"/>
    <property type="project" value="TreeGrafter"/>
</dbReference>
<evidence type="ECO:0000256" key="1">
    <source>
        <dbReference type="ARBA" id="ARBA00009728"/>
    </source>
</evidence>
<dbReference type="PROSITE" id="PS50082">
    <property type="entry name" value="WD_REPEATS_2"/>
    <property type="match status" value="1"/>
</dbReference>